<dbReference type="InterPro" id="IPR023058">
    <property type="entry name" value="PPIase_PpiC_CS"/>
</dbReference>
<evidence type="ECO:0000256" key="5">
    <source>
        <dbReference type="ARBA" id="ARBA00023110"/>
    </source>
</evidence>
<evidence type="ECO:0000256" key="7">
    <source>
        <dbReference type="PROSITE-ProRule" id="PRU00278"/>
    </source>
</evidence>
<feature type="signal peptide" evidence="8">
    <location>
        <begin position="1"/>
        <end position="24"/>
    </location>
</feature>
<comment type="catalytic activity">
    <reaction evidence="1">
        <text>[protein]-peptidylproline (omega=180) = [protein]-peptidylproline (omega=0)</text>
        <dbReference type="Rhea" id="RHEA:16237"/>
        <dbReference type="Rhea" id="RHEA-COMP:10747"/>
        <dbReference type="Rhea" id="RHEA-COMP:10748"/>
        <dbReference type="ChEBI" id="CHEBI:83833"/>
        <dbReference type="ChEBI" id="CHEBI:83834"/>
        <dbReference type="EC" id="5.2.1.8"/>
    </reaction>
</comment>
<evidence type="ECO:0000256" key="2">
    <source>
        <dbReference type="ARBA" id="ARBA00007656"/>
    </source>
</evidence>
<feature type="chain" id="PRO_5026668321" description="peptidylprolyl isomerase" evidence="8">
    <location>
        <begin position="25"/>
        <end position="271"/>
    </location>
</feature>
<organism evidence="10 11">
    <name type="scientific">Polynucleobacter arcticus</name>
    <dbReference type="NCBI Taxonomy" id="1743165"/>
    <lineage>
        <taxon>Bacteria</taxon>
        <taxon>Pseudomonadati</taxon>
        <taxon>Pseudomonadota</taxon>
        <taxon>Betaproteobacteria</taxon>
        <taxon>Burkholderiales</taxon>
        <taxon>Burkholderiaceae</taxon>
        <taxon>Polynucleobacter</taxon>
    </lineage>
</organism>
<dbReference type="Gene3D" id="1.10.8.1040">
    <property type="match status" value="1"/>
</dbReference>
<evidence type="ECO:0000313" key="11">
    <source>
        <dbReference type="Proteomes" id="UP000501090"/>
    </source>
</evidence>
<dbReference type="PANTHER" id="PTHR47245:SF1">
    <property type="entry name" value="FOLDASE PROTEIN PRSA"/>
    <property type="match status" value="1"/>
</dbReference>
<dbReference type="GO" id="GO:0003755">
    <property type="term" value="F:peptidyl-prolyl cis-trans isomerase activity"/>
    <property type="evidence" value="ECO:0007669"/>
    <property type="project" value="UniProtKB-KW"/>
</dbReference>
<dbReference type="InterPro" id="IPR050245">
    <property type="entry name" value="PrsA_foldase"/>
</dbReference>
<feature type="domain" description="PpiC" evidence="9">
    <location>
        <begin position="138"/>
        <end position="229"/>
    </location>
</feature>
<protein>
    <recommendedName>
        <fullName evidence="3">peptidylprolyl isomerase</fullName>
        <ecNumber evidence="3">5.2.1.8</ecNumber>
    </recommendedName>
</protein>
<dbReference type="InterPro" id="IPR046357">
    <property type="entry name" value="PPIase_dom_sf"/>
</dbReference>
<dbReference type="SUPFAM" id="SSF54534">
    <property type="entry name" value="FKBP-like"/>
    <property type="match status" value="1"/>
</dbReference>
<sequence length="271" mass="29666">MYFKLLSKALIALTLLGAMIAAYAQSGPVLTTVNGSKIYTSQLNEMVTMAVANGAKDSPELRQNLLNDLVAREVITQDIKKTGLLNKDNNALKLKLAQQNTLLELWFAEYFKQNPVTESDVRAEYDRQAALSKEPQNSKQYEVSQIQVATESEAAAIIQQVNGGAKFETLAKDKSLEKISGAKGGVVGWVLPAQLAPPIDTLIVNLGKGQVAQSPIRTNNGWHIVKLDDVRPFVIAPFDQVRNNLAQELVQQRRQQAVNTLLKDAKVAKGS</sequence>
<dbReference type="AlphaFoldDB" id="A0A6M9PIA8"/>
<dbReference type="InterPro" id="IPR027304">
    <property type="entry name" value="Trigger_fact/SurA_dom_sf"/>
</dbReference>
<evidence type="ECO:0000256" key="4">
    <source>
        <dbReference type="ARBA" id="ARBA00022729"/>
    </source>
</evidence>
<dbReference type="PANTHER" id="PTHR47245">
    <property type="entry name" value="PEPTIDYLPROLYL ISOMERASE"/>
    <property type="match status" value="1"/>
</dbReference>
<dbReference type="Pfam" id="PF13145">
    <property type="entry name" value="Rotamase_2"/>
    <property type="match status" value="1"/>
</dbReference>
<reference evidence="10 11" key="1">
    <citation type="submission" date="2018-04" db="EMBL/GenBank/DDBJ databases">
        <title>Polynucleobacter sp. UK-Long2-W17 genome.</title>
        <authorList>
            <person name="Hahn M.W."/>
        </authorList>
    </citation>
    <scope>NUCLEOTIDE SEQUENCE [LARGE SCALE GENOMIC DNA]</scope>
    <source>
        <strain evidence="10 11">UK-Long2-W17</strain>
    </source>
</reference>
<keyword evidence="6 7" id="KW-0413">Isomerase</keyword>
<dbReference type="EMBL" id="CP028940">
    <property type="protein sequence ID" value="QKM60159.1"/>
    <property type="molecule type" value="Genomic_DNA"/>
</dbReference>
<dbReference type="Proteomes" id="UP000501090">
    <property type="component" value="Chromosome"/>
</dbReference>
<evidence type="ECO:0000256" key="3">
    <source>
        <dbReference type="ARBA" id="ARBA00013194"/>
    </source>
</evidence>
<dbReference type="PROSITE" id="PS50198">
    <property type="entry name" value="PPIC_PPIASE_2"/>
    <property type="match status" value="1"/>
</dbReference>
<dbReference type="EC" id="5.2.1.8" evidence="3"/>
<evidence type="ECO:0000256" key="6">
    <source>
        <dbReference type="ARBA" id="ARBA00023235"/>
    </source>
</evidence>
<accession>A0A6M9PIA8</accession>
<dbReference type="KEGG" id="pard:DN92_03380"/>
<gene>
    <name evidence="10" type="ORF">DN92_03380</name>
</gene>
<proteinExistence type="inferred from homology"/>
<keyword evidence="4 8" id="KW-0732">Signal</keyword>
<keyword evidence="5 7" id="KW-0697">Rotamase</keyword>
<evidence type="ECO:0000256" key="1">
    <source>
        <dbReference type="ARBA" id="ARBA00000971"/>
    </source>
</evidence>
<dbReference type="InterPro" id="IPR000297">
    <property type="entry name" value="PPIase_PpiC"/>
</dbReference>
<dbReference type="RefSeq" id="WP_173959930.1">
    <property type="nucleotide sequence ID" value="NZ_CBCSCC010000003.1"/>
</dbReference>
<evidence type="ECO:0000259" key="9">
    <source>
        <dbReference type="PROSITE" id="PS50198"/>
    </source>
</evidence>
<comment type="similarity">
    <text evidence="2">Belongs to the PpiC/parvulin rotamase family.</text>
</comment>
<evidence type="ECO:0000313" key="10">
    <source>
        <dbReference type="EMBL" id="QKM60159.1"/>
    </source>
</evidence>
<name>A0A6M9PIA8_9BURK</name>
<dbReference type="Gene3D" id="3.10.50.40">
    <property type="match status" value="1"/>
</dbReference>
<dbReference type="SUPFAM" id="SSF109998">
    <property type="entry name" value="Triger factor/SurA peptide-binding domain-like"/>
    <property type="match status" value="1"/>
</dbReference>
<dbReference type="PROSITE" id="PS01096">
    <property type="entry name" value="PPIC_PPIASE_1"/>
    <property type="match status" value="1"/>
</dbReference>
<evidence type="ECO:0000256" key="8">
    <source>
        <dbReference type="SAM" id="SignalP"/>
    </source>
</evidence>
<keyword evidence="11" id="KW-1185">Reference proteome</keyword>